<evidence type="ECO:0000256" key="4">
    <source>
        <dbReference type="ARBA" id="ARBA00023186"/>
    </source>
</evidence>
<dbReference type="Pfam" id="PF01782">
    <property type="entry name" value="RimM"/>
    <property type="match status" value="1"/>
</dbReference>
<dbReference type="InterPro" id="IPR011033">
    <property type="entry name" value="PRC_barrel-like_sf"/>
</dbReference>
<evidence type="ECO:0000313" key="9">
    <source>
        <dbReference type="Proteomes" id="UP001597493"/>
    </source>
</evidence>
<dbReference type="InterPro" id="IPR027275">
    <property type="entry name" value="PRC-brl_dom"/>
</dbReference>
<keyword evidence="3 5" id="KW-0698">rRNA processing</keyword>
<dbReference type="SUPFAM" id="SSF50447">
    <property type="entry name" value="Translation proteins"/>
    <property type="match status" value="1"/>
</dbReference>
<dbReference type="InterPro" id="IPR009000">
    <property type="entry name" value="Transl_B-barrel_sf"/>
</dbReference>
<keyword evidence="2 5" id="KW-0690">Ribosome biogenesis</keyword>
<dbReference type="InterPro" id="IPR011961">
    <property type="entry name" value="RimM"/>
</dbReference>
<sequence>MSAEQWYTVGKIVNTHGIRGELKVVSQTDFAEARFASGSKLLLQKEDGSEQLSVVVGASRPHKNVYIVKLKGYDNINDVEKYKGWLLKVAGSDREPLAEGEYYYSDIIGCSVVTVEGEDLGTVTEILSPGANDVWVVEKAGRKPKQILLPYIDDVVLNVDVAAKSVTVKLMEGLI</sequence>
<dbReference type="PANTHER" id="PTHR33692:SF1">
    <property type="entry name" value="RIBOSOME MATURATION FACTOR RIMM"/>
    <property type="match status" value="1"/>
</dbReference>
<keyword evidence="4 5" id="KW-0143">Chaperone</keyword>
<evidence type="ECO:0000256" key="5">
    <source>
        <dbReference type="HAMAP-Rule" id="MF_00014"/>
    </source>
</evidence>
<evidence type="ECO:0000259" key="6">
    <source>
        <dbReference type="Pfam" id="PF01782"/>
    </source>
</evidence>
<evidence type="ECO:0000256" key="2">
    <source>
        <dbReference type="ARBA" id="ARBA00022517"/>
    </source>
</evidence>
<comment type="similarity">
    <text evidence="5">Belongs to the RimM family.</text>
</comment>
<feature type="domain" description="PRC-barrel" evidence="7">
    <location>
        <begin position="99"/>
        <end position="174"/>
    </location>
</feature>
<evidence type="ECO:0000256" key="3">
    <source>
        <dbReference type="ARBA" id="ARBA00022552"/>
    </source>
</evidence>
<comment type="subunit">
    <text evidence="5">Binds ribosomal protein uS19.</text>
</comment>
<feature type="domain" description="RimM N-terminal" evidence="6">
    <location>
        <begin position="8"/>
        <end position="90"/>
    </location>
</feature>
<dbReference type="NCBIfam" id="TIGR02273">
    <property type="entry name" value="16S_RimM"/>
    <property type="match status" value="1"/>
</dbReference>
<dbReference type="InterPro" id="IPR002676">
    <property type="entry name" value="RimM_N"/>
</dbReference>
<evidence type="ECO:0000259" key="7">
    <source>
        <dbReference type="Pfam" id="PF05239"/>
    </source>
</evidence>
<gene>
    <name evidence="5 8" type="primary">rimM</name>
    <name evidence="8" type="ORF">ACFSW5_12005</name>
</gene>
<comment type="function">
    <text evidence="5">An accessory protein needed during the final step in the assembly of 30S ribosomal subunit, possibly for assembly of the head region. Essential for efficient processing of 16S rRNA. May be needed both before and after RbfA during the maturation of 16S rRNA. It has affinity for free ribosomal 30S subunits but not for 70S ribosomes.</text>
</comment>
<dbReference type="Pfam" id="PF05239">
    <property type="entry name" value="PRC"/>
    <property type="match status" value="1"/>
</dbReference>
<reference evidence="9" key="1">
    <citation type="journal article" date="2019" name="Int. J. Syst. Evol. Microbiol.">
        <title>The Global Catalogue of Microorganisms (GCM) 10K type strain sequencing project: providing services to taxonomists for standard genome sequencing and annotation.</title>
        <authorList>
            <consortium name="The Broad Institute Genomics Platform"/>
            <consortium name="The Broad Institute Genome Sequencing Center for Infectious Disease"/>
            <person name="Wu L."/>
            <person name="Ma J."/>
        </authorList>
    </citation>
    <scope>NUCLEOTIDE SEQUENCE [LARGE SCALE GENOMIC DNA]</scope>
    <source>
        <strain evidence="9">TISTR 1827</strain>
    </source>
</reference>
<dbReference type="Gene3D" id="2.30.30.240">
    <property type="entry name" value="PRC-barrel domain"/>
    <property type="match status" value="1"/>
</dbReference>
<keyword evidence="9" id="KW-1185">Reference proteome</keyword>
<proteinExistence type="inferred from homology"/>
<dbReference type="SUPFAM" id="SSF50346">
    <property type="entry name" value="PRC-barrel domain"/>
    <property type="match status" value="1"/>
</dbReference>
<dbReference type="InterPro" id="IPR036976">
    <property type="entry name" value="RimM_N_sf"/>
</dbReference>
<comment type="subcellular location">
    <subcellularLocation>
        <location evidence="5">Cytoplasm</location>
    </subcellularLocation>
</comment>
<dbReference type="PANTHER" id="PTHR33692">
    <property type="entry name" value="RIBOSOME MATURATION FACTOR RIMM"/>
    <property type="match status" value="1"/>
</dbReference>
<dbReference type="HAMAP" id="MF_00014">
    <property type="entry name" value="Ribosome_mat_RimM"/>
    <property type="match status" value="1"/>
</dbReference>
<comment type="caution">
    <text evidence="8">The sequence shown here is derived from an EMBL/GenBank/DDBJ whole genome shotgun (WGS) entry which is preliminary data.</text>
</comment>
<accession>A0ABW5QWT7</accession>
<comment type="domain">
    <text evidence="5">The PRC barrel domain binds ribosomal protein uS19.</text>
</comment>
<keyword evidence="1 5" id="KW-0963">Cytoplasm</keyword>
<name>A0ABW5QWT7_9BACL</name>
<evidence type="ECO:0000256" key="1">
    <source>
        <dbReference type="ARBA" id="ARBA00022490"/>
    </source>
</evidence>
<organism evidence="8 9">
    <name type="scientific">Paenibacillus thailandensis</name>
    <dbReference type="NCBI Taxonomy" id="393250"/>
    <lineage>
        <taxon>Bacteria</taxon>
        <taxon>Bacillati</taxon>
        <taxon>Bacillota</taxon>
        <taxon>Bacilli</taxon>
        <taxon>Bacillales</taxon>
        <taxon>Paenibacillaceae</taxon>
        <taxon>Paenibacillus</taxon>
    </lineage>
</organism>
<dbReference type="Gene3D" id="2.40.30.60">
    <property type="entry name" value="RimM"/>
    <property type="match status" value="1"/>
</dbReference>
<dbReference type="EMBL" id="JBHUMY010000012">
    <property type="protein sequence ID" value="MFD2660973.1"/>
    <property type="molecule type" value="Genomic_DNA"/>
</dbReference>
<dbReference type="RefSeq" id="WP_379273186.1">
    <property type="nucleotide sequence ID" value="NZ_JBHUGT010000002.1"/>
</dbReference>
<protein>
    <recommendedName>
        <fullName evidence="5">Ribosome maturation factor RimM</fullName>
    </recommendedName>
</protein>
<evidence type="ECO:0000313" key="8">
    <source>
        <dbReference type="EMBL" id="MFD2660973.1"/>
    </source>
</evidence>
<dbReference type="Proteomes" id="UP001597493">
    <property type="component" value="Unassembled WGS sequence"/>
</dbReference>